<dbReference type="EMBL" id="VSRR010087736">
    <property type="protein sequence ID" value="MPC91427.1"/>
    <property type="molecule type" value="Genomic_DNA"/>
</dbReference>
<organism evidence="1 2">
    <name type="scientific">Portunus trituberculatus</name>
    <name type="common">Swimming crab</name>
    <name type="synonym">Neptunus trituberculatus</name>
    <dbReference type="NCBI Taxonomy" id="210409"/>
    <lineage>
        <taxon>Eukaryota</taxon>
        <taxon>Metazoa</taxon>
        <taxon>Ecdysozoa</taxon>
        <taxon>Arthropoda</taxon>
        <taxon>Crustacea</taxon>
        <taxon>Multicrustacea</taxon>
        <taxon>Malacostraca</taxon>
        <taxon>Eumalacostraca</taxon>
        <taxon>Eucarida</taxon>
        <taxon>Decapoda</taxon>
        <taxon>Pleocyemata</taxon>
        <taxon>Brachyura</taxon>
        <taxon>Eubrachyura</taxon>
        <taxon>Portunoidea</taxon>
        <taxon>Portunidae</taxon>
        <taxon>Portuninae</taxon>
        <taxon>Portunus</taxon>
    </lineage>
</organism>
<proteinExistence type="predicted"/>
<comment type="caution">
    <text evidence="1">The sequence shown here is derived from an EMBL/GenBank/DDBJ whole genome shotgun (WGS) entry which is preliminary data.</text>
</comment>
<dbReference type="AlphaFoldDB" id="A0A5B7JDJ4"/>
<evidence type="ECO:0000313" key="2">
    <source>
        <dbReference type="Proteomes" id="UP000324222"/>
    </source>
</evidence>
<sequence length="102" mass="10542">MHFRGASSALPLHNTSRRGKSVIIHLARVKASETLGERSLMDNTFKTIPPLVSHTSHLLSAAPLANFPVATATTATATAAVAAAAASRTHHQAAHQSTAAAL</sequence>
<dbReference type="Proteomes" id="UP000324222">
    <property type="component" value="Unassembled WGS sequence"/>
</dbReference>
<accession>A0A5B7JDJ4</accession>
<gene>
    <name evidence="1" type="ORF">E2C01_086463</name>
</gene>
<protein>
    <submittedName>
        <fullName evidence="1">Uncharacterized protein</fullName>
    </submittedName>
</protein>
<evidence type="ECO:0000313" key="1">
    <source>
        <dbReference type="EMBL" id="MPC91427.1"/>
    </source>
</evidence>
<keyword evidence="2" id="KW-1185">Reference proteome</keyword>
<reference evidence="1 2" key="1">
    <citation type="submission" date="2019-05" db="EMBL/GenBank/DDBJ databases">
        <title>Another draft genome of Portunus trituberculatus and its Hox gene families provides insights of decapod evolution.</title>
        <authorList>
            <person name="Jeong J.-H."/>
            <person name="Song I."/>
            <person name="Kim S."/>
            <person name="Choi T."/>
            <person name="Kim D."/>
            <person name="Ryu S."/>
            <person name="Kim W."/>
        </authorList>
    </citation>
    <scope>NUCLEOTIDE SEQUENCE [LARGE SCALE GENOMIC DNA]</scope>
    <source>
        <tissue evidence="1">Muscle</tissue>
    </source>
</reference>
<name>A0A5B7JDJ4_PORTR</name>